<evidence type="ECO:0000256" key="1">
    <source>
        <dbReference type="ARBA" id="ARBA00004202"/>
    </source>
</evidence>
<dbReference type="PROSITE" id="PS00211">
    <property type="entry name" value="ABC_TRANSPORTER_1"/>
    <property type="match status" value="1"/>
</dbReference>
<dbReference type="EMBL" id="FOLG01000004">
    <property type="protein sequence ID" value="SFC33999.1"/>
    <property type="molecule type" value="Genomic_DNA"/>
</dbReference>
<dbReference type="PROSITE" id="PS50893">
    <property type="entry name" value="ABC_TRANSPORTER_2"/>
    <property type="match status" value="2"/>
</dbReference>
<dbReference type="SUPFAM" id="SSF52540">
    <property type="entry name" value="P-loop containing nucleoside triphosphate hydrolases"/>
    <property type="match status" value="2"/>
</dbReference>
<feature type="domain" description="ABC transporter" evidence="10">
    <location>
        <begin position="247"/>
        <end position="493"/>
    </location>
</feature>
<keyword evidence="8" id="KW-1278">Translocase</keyword>
<dbReference type="InterPro" id="IPR003439">
    <property type="entry name" value="ABC_transporter-like_ATP-bd"/>
</dbReference>
<dbReference type="Proteomes" id="UP000198728">
    <property type="component" value="Unassembled WGS sequence"/>
</dbReference>
<reference evidence="11 12" key="1">
    <citation type="submission" date="2016-10" db="EMBL/GenBank/DDBJ databases">
        <authorList>
            <person name="de Groot N.N."/>
        </authorList>
    </citation>
    <scope>NUCLEOTIDE SEQUENCE [LARGE SCALE GENOMIC DNA]</scope>
    <source>
        <strain evidence="11 12">DSM 19548</strain>
    </source>
</reference>
<dbReference type="SMART" id="SM00382">
    <property type="entry name" value="AAA"/>
    <property type="match status" value="2"/>
</dbReference>
<gene>
    <name evidence="11" type="ORF">SAMN04488094_10432</name>
</gene>
<keyword evidence="7 11" id="KW-0067">ATP-binding</keyword>
<evidence type="ECO:0000256" key="9">
    <source>
        <dbReference type="ARBA" id="ARBA00023136"/>
    </source>
</evidence>
<dbReference type="PANTHER" id="PTHR43790">
    <property type="entry name" value="CARBOHYDRATE TRANSPORT ATP-BINDING PROTEIN MG119-RELATED"/>
    <property type="match status" value="1"/>
</dbReference>
<dbReference type="CDD" id="cd03215">
    <property type="entry name" value="ABC_Carb_Monos_II"/>
    <property type="match status" value="1"/>
</dbReference>
<keyword evidence="9" id="KW-0472">Membrane</keyword>
<evidence type="ECO:0000259" key="10">
    <source>
        <dbReference type="PROSITE" id="PS50893"/>
    </source>
</evidence>
<dbReference type="GO" id="GO:0005886">
    <property type="term" value="C:plasma membrane"/>
    <property type="evidence" value="ECO:0007669"/>
    <property type="project" value="UniProtKB-SubCell"/>
</dbReference>
<keyword evidence="6" id="KW-0547">Nucleotide-binding</keyword>
<accession>A0A1I1IC79</accession>
<dbReference type="STRING" id="441112.SAMN04488094_10432"/>
<dbReference type="RefSeq" id="WP_093360368.1">
    <property type="nucleotide sequence ID" value="NZ_FOLG01000004.1"/>
</dbReference>
<organism evidence="11 12">
    <name type="scientific">Tropicimonas isoalkanivorans</name>
    <dbReference type="NCBI Taxonomy" id="441112"/>
    <lineage>
        <taxon>Bacteria</taxon>
        <taxon>Pseudomonadati</taxon>
        <taxon>Pseudomonadota</taxon>
        <taxon>Alphaproteobacteria</taxon>
        <taxon>Rhodobacterales</taxon>
        <taxon>Roseobacteraceae</taxon>
        <taxon>Tropicimonas</taxon>
    </lineage>
</organism>
<evidence type="ECO:0000256" key="2">
    <source>
        <dbReference type="ARBA" id="ARBA00022448"/>
    </source>
</evidence>
<evidence type="ECO:0000256" key="8">
    <source>
        <dbReference type="ARBA" id="ARBA00022967"/>
    </source>
</evidence>
<evidence type="ECO:0000313" key="12">
    <source>
        <dbReference type="Proteomes" id="UP000198728"/>
    </source>
</evidence>
<evidence type="ECO:0000256" key="3">
    <source>
        <dbReference type="ARBA" id="ARBA00022475"/>
    </source>
</evidence>
<keyword evidence="3" id="KW-1003">Cell membrane</keyword>
<feature type="domain" description="ABC transporter" evidence="10">
    <location>
        <begin position="6"/>
        <end position="242"/>
    </location>
</feature>
<dbReference type="InterPro" id="IPR050107">
    <property type="entry name" value="ABC_carbohydrate_import_ATPase"/>
</dbReference>
<protein>
    <submittedName>
        <fullName evidence="11">Monosaccharide ABC transporter ATP-binding protein, CUT2 family</fullName>
    </submittedName>
</protein>
<dbReference type="InterPro" id="IPR027417">
    <property type="entry name" value="P-loop_NTPase"/>
</dbReference>
<keyword evidence="2" id="KW-0813">Transport</keyword>
<dbReference type="CDD" id="cd03216">
    <property type="entry name" value="ABC_Carb_Monos_I"/>
    <property type="match status" value="1"/>
</dbReference>
<dbReference type="FunFam" id="3.40.50.300:FF:000127">
    <property type="entry name" value="Ribose import ATP-binding protein RbsA"/>
    <property type="match status" value="1"/>
</dbReference>
<comment type="subcellular location">
    <subcellularLocation>
        <location evidence="1">Cell membrane</location>
        <topology evidence="1">Peripheral membrane protein</topology>
    </subcellularLocation>
</comment>
<evidence type="ECO:0000256" key="6">
    <source>
        <dbReference type="ARBA" id="ARBA00022741"/>
    </source>
</evidence>
<dbReference type="Gene3D" id="3.40.50.300">
    <property type="entry name" value="P-loop containing nucleotide triphosphate hydrolases"/>
    <property type="match status" value="2"/>
</dbReference>
<proteinExistence type="predicted"/>
<name>A0A1I1IC79_9RHOB</name>
<sequence>MSTPLLSMRGITKRFGGVHALRDGNLTLRRGEVHALCGGNGAGKSTILGILMGFHKPDSGTIEIDGAPVHFTTPTQALNAGIAIVQQELSGVPQLSVAENIYLGAEPRHRGFIDFETLNRNAAELLDRLGFDIDPKATLGDLAVATQQLVEIAKALSHGDSDVLIFDEPTSALGEKDVQRLFEVIRELAAAGKGIVYVTHRLQEVFTIADAYTVFKDGETVDEGRVADITREGLIESMIGGAIEGEFVKENVPSEKPLLEVRGVTRAPRVKDISFRLHAGEILGIYGLVGSGRSELLDTVYGLETAQSGSIAVAGKPLAPGNVDDAIRAGLTYVTEDRARSGLVLGASVGANLALSKLRFINRFGFVDERAERDGIATAIEQMNIKTPGPDQIVSFLSGGNQQKVVLGRCTAVDPRVMLLDEPTRGVDVGAKKEIYRFISDFASKNGAVLMVSSDLEEILGMSDRILVLRDGKVACEFPRAGATQKDLMMAAV</sequence>
<dbReference type="PANTHER" id="PTHR43790:SF3">
    <property type="entry name" value="D-ALLOSE IMPORT ATP-BINDING PROTEIN ALSA-RELATED"/>
    <property type="match status" value="1"/>
</dbReference>
<dbReference type="Pfam" id="PF00005">
    <property type="entry name" value="ABC_tran"/>
    <property type="match status" value="2"/>
</dbReference>
<evidence type="ECO:0000313" key="11">
    <source>
        <dbReference type="EMBL" id="SFC33999.1"/>
    </source>
</evidence>
<evidence type="ECO:0000256" key="4">
    <source>
        <dbReference type="ARBA" id="ARBA00022597"/>
    </source>
</evidence>
<keyword evidence="12" id="KW-1185">Reference proteome</keyword>
<dbReference type="InterPro" id="IPR017871">
    <property type="entry name" value="ABC_transporter-like_CS"/>
</dbReference>
<dbReference type="GO" id="GO:0016887">
    <property type="term" value="F:ATP hydrolysis activity"/>
    <property type="evidence" value="ECO:0007669"/>
    <property type="project" value="InterPro"/>
</dbReference>
<keyword evidence="5" id="KW-0677">Repeat</keyword>
<evidence type="ECO:0000256" key="7">
    <source>
        <dbReference type="ARBA" id="ARBA00022840"/>
    </source>
</evidence>
<dbReference type="InterPro" id="IPR003593">
    <property type="entry name" value="AAA+_ATPase"/>
</dbReference>
<dbReference type="GO" id="GO:0005524">
    <property type="term" value="F:ATP binding"/>
    <property type="evidence" value="ECO:0007669"/>
    <property type="project" value="UniProtKB-KW"/>
</dbReference>
<keyword evidence="4" id="KW-0762">Sugar transport</keyword>
<dbReference type="OrthoDB" id="9805029at2"/>
<dbReference type="AlphaFoldDB" id="A0A1I1IC79"/>
<evidence type="ECO:0000256" key="5">
    <source>
        <dbReference type="ARBA" id="ARBA00022737"/>
    </source>
</evidence>